<dbReference type="STRING" id="1505725.GA0061074_10210"/>
<dbReference type="PANTHER" id="PTHR43479:SF7">
    <property type="entry name" value="TETR-FAMILY TRANSCRIPTIONAL REGULATOR"/>
    <property type="match status" value="1"/>
</dbReference>
<dbReference type="Gene3D" id="1.10.357.10">
    <property type="entry name" value="Tetracycline Repressor, domain 2"/>
    <property type="match status" value="1"/>
</dbReference>
<dbReference type="InterPro" id="IPR001647">
    <property type="entry name" value="HTH_TetR"/>
</dbReference>
<evidence type="ECO:0000259" key="3">
    <source>
        <dbReference type="PROSITE" id="PS50977"/>
    </source>
</evidence>
<gene>
    <name evidence="4" type="ORF">GA0061074_10210</name>
</gene>
<dbReference type="InterPro" id="IPR050624">
    <property type="entry name" value="HTH-type_Tx_Regulator"/>
</dbReference>
<sequence length="167" mass="19968">MGNLSQKRMEKVIFTSFKELLIKNKFSDISITMIANQALIHRNTVYHHFTDKYDLLNKYIEYEAKNFPIDFSNFENHPFQNIHDLLITSFEKIISYQKDDHDFNLIIQNGFLKLIVNAQEDDQIFWFIGKIASILLWNDFHNGYYELIRDYQALDKIYQTGVFPKVE</sequence>
<dbReference type="Proteomes" id="UP000199268">
    <property type="component" value="Unassembled WGS sequence"/>
</dbReference>
<accession>A0A1C3ZHL5</accession>
<evidence type="ECO:0000313" key="4">
    <source>
        <dbReference type="EMBL" id="SCB81855.1"/>
    </source>
</evidence>
<dbReference type="SUPFAM" id="SSF46689">
    <property type="entry name" value="Homeodomain-like"/>
    <property type="match status" value="1"/>
</dbReference>
<evidence type="ECO:0000256" key="1">
    <source>
        <dbReference type="ARBA" id="ARBA00023125"/>
    </source>
</evidence>
<evidence type="ECO:0000256" key="2">
    <source>
        <dbReference type="PROSITE-ProRule" id="PRU00335"/>
    </source>
</evidence>
<dbReference type="GO" id="GO:0003677">
    <property type="term" value="F:DNA binding"/>
    <property type="evidence" value="ECO:0007669"/>
    <property type="project" value="UniProtKB-UniRule"/>
</dbReference>
<keyword evidence="1 2" id="KW-0238">DNA-binding</keyword>
<dbReference type="PANTHER" id="PTHR43479">
    <property type="entry name" value="ACREF/ENVCD OPERON REPRESSOR-RELATED"/>
    <property type="match status" value="1"/>
</dbReference>
<feature type="domain" description="HTH tetR-type" evidence="3">
    <location>
        <begin position="7"/>
        <end position="67"/>
    </location>
</feature>
<protein>
    <submittedName>
        <fullName evidence="4">Transcriptional regulator, TetR family</fullName>
    </submittedName>
</protein>
<dbReference type="PROSITE" id="PS50977">
    <property type="entry name" value="HTH_TETR_2"/>
    <property type="match status" value="1"/>
</dbReference>
<dbReference type="AlphaFoldDB" id="A0A1C3ZHL5"/>
<feature type="DNA-binding region" description="H-T-H motif" evidence="2">
    <location>
        <begin position="30"/>
        <end position="49"/>
    </location>
</feature>
<dbReference type="EMBL" id="FMAO01000002">
    <property type="protein sequence ID" value="SCB81855.1"/>
    <property type="molecule type" value="Genomic_DNA"/>
</dbReference>
<organism evidence="4 5">
    <name type="scientific">Weissella bombi</name>
    <dbReference type="NCBI Taxonomy" id="1505725"/>
    <lineage>
        <taxon>Bacteria</taxon>
        <taxon>Bacillati</taxon>
        <taxon>Bacillota</taxon>
        <taxon>Bacilli</taxon>
        <taxon>Lactobacillales</taxon>
        <taxon>Lactobacillaceae</taxon>
        <taxon>Weissella</taxon>
    </lineage>
</organism>
<evidence type="ECO:0000313" key="5">
    <source>
        <dbReference type="Proteomes" id="UP000199268"/>
    </source>
</evidence>
<dbReference type="InterPro" id="IPR009057">
    <property type="entry name" value="Homeodomain-like_sf"/>
</dbReference>
<dbReference type="RefSeq" id="WP_092461480.1">
    <property type="nucleotide sequence ID" value="NZ_BJEE01000001.1"/>
</dbReference>
<name>A0A1C3ZHL5_9LACO</name>
<proteinExistence type="predicted"/>
<keyword evidence="5" id="KW-1185">Reference proteome</keyword>
<reference evidence="5" key="1">
    <citation type="submission" date="2016-08" db="EMBL/GenBank/DDBJ databases">
        <authorList>
            <person name="Varghese N."/>
            <person name="Submissions Spin"/>
        </authorList>
    </citation>
    <scope>NUCLEOTIDE SEQUENCE [LARGE SCALE GENOMIC DNA]</scope>
    <source>
        <strain evidence="5">R-53094</strain>
    </source>
</reference>